<dbReference type="VEuPathDB" id="FungiDB:KRP22_8366"/>
<evidence type="ECO:0000256" key="1">
    <source>
        <dbReference type="SAM" id="SignalP"/>
    </source>
</evidence>
<dbReference type="Proteomes" id="UP000005238">
    <property type="component" value="Unassembled WGS sequence"/>
</dbReference>
<evidence type="ECO:0000313" key="2">
    <source>
        <dbReference type="EnsemblProtists" id="Phyra85074"/>
    </source>
</evidence>
<dbReference type="InParanoid" id="H3H3J7"/>
<dbReference type="AlphaFoldDB" id="H3H3J7"/>
<accession>H3H3J7</accession>
<dbReference type="eggNOG" id="ENOG502SNEW">
    <property type="taxonomic scope" value="Eukaryota"/>
</dbReference>
<feature type="signal peptide" evidence="1">
    <location>
        <begin position="1"/>
        <end position="22"/>
    </location>
</feature>
<dbReference type="EMBL" id="DS566137">
    <property type="status" value="NOT_ANNOTATED_CDS"/>
    <property type="molecule type" value="Genomic_DNA"/>
</dbReference>
<sequence length="292" mass="30873">MAKLLTLAGTLALAAFARSSNAAEDSCVPIDFTTEDSEFADLNAALGLVEIANMVGSLFGNYDPLVLRNVSLANFNYSILGQKLTITPTVDTVKITGLTNVVPQHVNVTSSNSVDFAAESESQVSVDANVSITVAELGATAKAHLVFGMVKPSLLTNIEANMYACAPGVSSSLCSNMTVAGLQLEAVKAAIFGNYDSVVKEVLMKFEDASVKSFKLDFASVSKFKIDFDSSNFVLSAITNLLSGYSADEVNRKGTVYNTVISTISRHAPALLNNVIASKLKPWFGATCLSEN</sequence>
<feature type="chain" id="PRO_5003586428" description="Lipid-binding serum glycoprotein N-terminal domain-containing protein" evidence="1">
    <location>
        <begin position="23"/>
        <end position="292"/>
    </location>
</feature>
<name>H3H3J7_PHYRM</name>
<keyword evidence="3" id="KW-1185">Reference proteome</keyword>
<reference evidence="2" key="2">
    <citation type="submission" date="2015-06" db="UniProtKB">
        <authorList>
            <consortium name="EnsemblProtists"/>
        </authorList>
    </citation>
    <scope>IDENTIFICATION</scope>
    <source>
        <strain evidence="2">Pr102</strain>
    </source>
</reference>
<evidence type="ECO:0000313" key="3">
    <source>
        <dbReference type="Proteomes" id="UP000005238"/>
    </source>
</evidence>
<evidence type="ECO:0008006" key="4">
    <source>
        <dbReference type="Google" id="ProtNLM"/>
    </source>
</evidence>
<protein>
    <recommendedName>
        <fullName evidence="4">Lipid-binding serum glycoprotein N-terminal domain-containing protein</fullName>
    </recommendedName>
</protein>
<dbReference type="VEuPathDB" id="FungiDB:KRP23_4809"/>
<reference evidence="3" key="1">
    <citation type="journal article" date="2006" name="Science">
        <title>Phytophthora genome sequences uncover evolutionary origins and mechanisms of pathogenesis.</title>
        <authorList>
            <person name="Tyler B.M."/>
            <person name="Tripathy S."/>
            <person name="Zhang X."/>
            <person name="Dehal P."/>
            <person name="Jiang R.H."/>
            <person name="Aerts A."/>
            <person name="Arredondo F.D."/>
            <person name="Baxter L."/>
            <person name="Bensasson D."/>
            <person name="Beynon J.L."/>
            <person name="Chapman J."/>
            <person name="Damasceno C.M."/>
            <person name="Dorrance A.E."/>
            <person name="Dou D."/>
            <person name="Dickerman A.W."/>
            <person name="Dubchak I.L."/>
            <person name="Garbelotto M."/>
            <person name="Gijzen M."/>
            <person name="Gordon S.G."/>
            <person name="Govers F."/>
            <person name="Grunwald N.J."/>
            <person name="Huang W."/>
            <person name="Ivors K.L."/>
            <person name="Jones R.W."/>
            <person name="Kamoun S."/>
            <person name="Krampis K."/>
            <person name="Lamour K.H."/>
            <person name="Lee M.K."/>
            <person name="McDonald W.H."/>
            <person name="Medina M."/>
            <person name="Meijer H.J."/>
            <person name="Nordberg E.K."/>
            <person name="Maclean D.J."/>
            <person name="Ospina-Giraldo M.D."/>
            <person name="Morris P.F."/>
            <person name="Phuntumart V."/>
            <person name="Putnam N.H."/>
            <person name="Rash S."/>
            <person name="Rose J.K."/>
            <person name="Sakihama Y."/>
            <person name="Salamov A.A."/>
            <person name="Savidor A."/>
            <person name="Scheuring C.F."/>
            <person name="Smith B.M."/>
            <person name="Sobral B.W."/>
            <person name="Terry A."/>
            <person name="Torto-Alalibo T.A."/>
            <person name="Win J."/>
            <person name="Xu Z."/>
            <person name="Zhang H."/>
            <person name="Grigoriev I.V."/>
            <person name="Rokhsar D.S."/>
            <person name="Boore J.L."/>
        </authorList>
    </citation>
    <scope>NUCLEOTIDE SEQUENCE [LARGE SCALE GENOMIC DNA]</scope>
    <source>
        <strain evidence="3">Pr102</strain>
    </source>
</reference>
<dbReference type="EnsemblProtists" id="Phyra85074">
    <property type="protein sequence ID" value="Phyra85074"/>
    <property type="gene ID" value="Phyra85074"/>
</dbReference>
<keyword evidence="1" id="KW-0732">Signal</keyword>
<dbReference type="HOGENOM" id="CLU_064618_0_0_1"/>
<proteinExistence type="predicted"/>
<organism evidence="2 3">
    <name type="scientific">Phytophthora ramorum</name>
    <name type="common">Sudden oak death agent</name>
    <dbReference type="NCBI Taxonomy" id="164328"/>
    <lineage>
        <taxon>Eukaryota</taxon>
        <taxon>Sar</taxon>
        <taxon>Stramenopiles</taxon>
        <taxon>Oomycota</taxon>
        <taxon>Peronosporomycetes</taxon>
        <taxon>Peronosporales</taxon>
        <taxon>Peronosporaceae</taxon>
        <taxon>Phytophthora</taxon>
    </lineage>
</organism>